<dbReference type="PANTHER" id="PTHR15498:SF72">
    <property type="entry name" value="MEDIATOR OF RNA POLYMERASE II TRANSCRIPTION SUBUNIT 7"/>
    <property type="match status" value="1"/>
</dbReference>
<comment type="function">
    <text evidence="7">Component of the Mediator complex, a coactivator involved in the regulated transcription of nearly all RNA polymerase II-dependent genes. Mediator functions as a bridge to convey information from gene-specific regulatory proteins to the basal RNA polymerase II transcription machinery. Mediator is recruited to promoters by direct interactions with regulatory proteins and serves as a scaffold for the assembly of a functional preinitiation complex with RNA polymerase II and the general transcription factors.</text>
</comment>
<proteinExistence type="inferred from homology"/>
<comment type="subunit">
    <text evidence="8">Component of the Mediator complex.</text>
</comment>
<feature type="compositionally biased region" description="Basic and acidic residues" evidence="9">
    <location>
        <begin position="84"/>
        <end position="94"/>
    </location>
</feature>
<evidence type="ECO:0000256" key="6">
    <source>
        <dbReference type="ARBA" id="ARBA00023242"/>
    </source>
</evidence>
<comment type="similarity">
    <text evidence="2 8">Belongs to the Mediator complex subunit 7 family.</text>
</comment>
<accession>A0A811ZZF1</accession>
<evidence type="ECO:0000256" key="2">
    <source>
        <dbReference type="ARBA" id="ARBA00009994"/>
    </source>
</evidence>
<feature type="region of interest" description="Disordered" evidence="9">
    <location>
        <begin position="69"/>
        <end position="94"/>
    </location>
</feature>
<dbReference type="Proteomes" id="UP000645828">
    <property type="component" value="Unassembled WGS sequence"/>
</dbReference>
<evidence type="ECO:0000256" key="8">
    <source>
        <dbReference type="RuleBase" id="RU364060"/>
    </source>
</evidence>
<dbReference type="GO" id="GO:0016592">
    <property type="term" value="C:mediator complex"/>
    <property type="evidence" value="ECO:0007669"/>
    <property type="project" value="InterPro"/>
</dbReference>
<keyword evidence="3 8" id="KW-0805">Transcription regulation</keyword>
<comment type="subcellular location">
    <subcellularLocation>
        <location evidence="1 8">Nucleus</location>
    </subcellularLocation>
</comment>
<keyword evidence="11" id="KW-1185">Reference proteome</keyword>
<keyword evidence="4 8" id="KW-0010">Activator</keyword>
<dbReference type="EMBL" id="CAJHUB010000788">
    <property type="protein sequence ID" value="CAD7693872.1"/>
    <property type="molecule type" value="Genomic_DNA"/>
</dbReference>
<organism evidence="10 11">
    <name type="scientific">Nyctereutes procyonoides</name>
    <name type="common">Raccoon dog</name>
    <name type="synonym">Canis procyonoides</name>
    <dbReference type="NCBI Taxonomy" id="34880"/>
    <lineage>
        <taxon>Eukaryota</taxon>
        <taxon>Metazoa</taxon>
        <taxon>Chordata</taxon>
        <taxon>Craniata</taxon>
        <taxon>Vertebrata</taxon>
        <taxon>Euteleostomi</taxon>
        <taxon>Mammalia</taxon>
        <taxon>Eutheria</taxon>
        <taxon>Laurasiatheria</taxon>
        <taxon>Carnivora</taxon>
        <taxon>Caniformia</taxon>
        <taxon>Canidae</taxon>
        <taxon>Nyctereutes</taxon>
    </lineage>
</organism>
<dbReference type="SUPFAM" id="SSF140718">
    <property type="entry name" value="Mediator hinge subcomplex-like"/>
    <property type="match status" value="1"/>
</dbReference>
<dbReference type="Pfam" id="PF05983">
    <property type="entry name" value="Med7"/>
    <property type="match status" value="1"/>
</dbReference>
<dbReference type="InterPro" id="IPR044888">
    <property type="entry name" value="Mediatior_Med7_sf"/>
</dbReference>
<evidence type="ECO:0000256" key="9">
    <source>
        <dbReference type="SAM" id="MobiDB-lite"/>
    </source>
</evidence>
<gene>
    <name evidence="10" type="ORF">NYPRO_LOCUS26664</name>
</gene>
<dbReference type="Gene3D" id="6.10.140.200">
    <property type="match status" value="1"/>
</dbReference>
<protein>
    <recommendedName>
        <fullName evidence="8">Mediator of RNA polymerase II transcription subunit 7</fullName>
    </recommendedName>
</protein>
<dbReference type="InterPro" id="IPR009244">
    <property type="entry name" value="Mediatior_Med7"/>
</dbReference>
<dbReference type="PANTHER" id="PTHR15498">
    <property type="entry name" value="T-CELL IMMUNOGLOBULIN AND MUCIN DOMAIN CONTAINING TIM"/>
    <property type="match status" value="1"/>
</dbReference>
<keyword evidence="6 8" id="KW-0539">Nucleus</keyword>
<evidence type="ECO:0000313" key="10">
    <source>
        <dbReference type="EMBL" id="CAD7693872.1"/>
    </source>
</evidence>
<reference evidence="10" key="1">
    <citation type="submission" date="2020-12" db="EMBL/GenBank/DDBJ databases">
        <authorList>
            <consortium name="Molecular Ecology Group"/>
        </authorList>
    </citation>
    <scope>NUCLEOTIDE SEQUENCE</scope>
    <source>
        <strain evidence="10">TBG_1078</strain>
    </source>
</reference>
<evidence type="ECO:0000256" key="4">
    <source>
        <dbReference type="ARBA" id="ARBA00023159"/>
    </source>
</evidence>
<comment type="caution">
    <text evidence="10">The sequence shown here is derived from an EMBL/GenBank/DDBJ whole genome shotgun (WGS) entry which is preliminary data.</text>
</comment>
<dbReference type="InterPro" id="IPR051669">
    <property type="entry name" value="Immune_Mod/Transcr_Coactivator"/>
</dbReference>
<dbReference type="GO" id="GO:0006357">
    <property type="term" value="P:regulation of transcription by RNA polymerase II"/>
    <property type="evidence" value="ECO:0007669"/>
    <property type="project" value="InterPro"/>
</dbReference>
<keyword evidence="5 8" id="KW-0804">Transcription</keyword>
<evidence type="ECO:0000256" key="7">
    <source>
        <dbReference type="ARBA" id="ARBA00025687"/>
    </source>
</evidence>
<name>A0A811ZZF1_NYCPR</name>
<evidence type="ECO:0000256" key="5">
    <source>
        <dbReference type="ARBA" id="ARBA00023163"/>
    </source>
</evidence>
<evidence type="ECO:0000256" key="3">
    <source>
        <dbReference type="ARBA" id="ARBA00023015"/>
    </source>
</evidence>
<sequence>MMFVNQFQCDDSIIHPLEKDKLEDFKLLFVHVYHLVNEYQPHQARETLRVMMEVQKFIEMIQNCLASSSDDLPHSEAGMNVKTEPMDADDRKNCHKKDQIIEKNAAWCVLIDEMNERP</sequence>
<evidence type="ECO:0000313" key="11">
    <source>
        <dbReference type="Proteomes" id="UP000645828"/>
    </source>
</evidence>
<evidence type="ECO:0000256" key="1">
    <source>
        <dbReference type="ARBA" id="ARBA00004123"/>
    </source>
</evidence>
<dbReference type="InterPro" id="IPR037212">
    <property type="entry name" value="Med7/Med21-like"/>
</dbReference>
<dbReference type="AlphaFoldDB" id="A0A811ZZF1"/>
<dbReference type="GO" id="GO:0003712">
    <property type="term" value="F:transcription coregulator activity"/>
    <property type="evidence" value="ECO:0007669"/>
    <property type="project" value="InterPro"/>
</dbReference>